<accession>A0A517LPD1</accession>
<evidence type="ECO:0000313" key="3">
    <source>
        <dbReference type="EMBL" id="QDS77467.1"/>
    </source>
</evidence>
<evidence type="ECO:0000259" key="2">
    <source>
        <dbReference type="Pfam" id="PF06985"/>
    </source>
</evidence>
<feature type="region of interest" description="Disordered" evidence="1">
    <location>
        <begin position="64"/>
        <end position="139"/>
    </location>
</feature>
<dbReference type="PANTHER" id="PTHR24148">
    <property type="entry name" value="ANKYRIN REPEAT DOMAIN-CONTAINING PROTEIN 39 HOMOLOG-RELATED"/>
    <property type="match status" value="1"/>
</dbReference>
<protein>
    <recommendedName>
        <fullName evidence="2">Heterokaryon incompatibility domain-containing protein</fullName>
    </recommendedName>
</protein>
<dbReference type="Proteomes" id="UP000316270">
    <property type="component" value="Chromosome 17"/>
</dbReference>
<evidence type="ECO:0000256" key="1">
    <source>
        <dbReference type="SAM" id="MobiDB-lite"/>
    </source>
</evidence>
<feature type="domain" description="Heterokaryon incompatibility" evidence="2">
    <location>
        <begin position="201"/>
        <end position="342"/>
    </location>
</feature>
<proteinExistence type="predicted"/>
<sequence>MDLDPRYYEPPKRSFYDQRITPRVERPRGHSGYHSDEEVLEIRNRRDWLDESKESAFDVSLRIPKFGRQTSYTGRPPIATSAHPSSTKETTAGGFLGPARPELARSRSAQGRRPGRPDSYGSDDDFGRPRNHPKFRNIAAPVRDRLGGAINALAARPQRDKGYPYTPLRPKEFRVIEISPTTTSAIKCKVFHAFAEDPPQYLAISYAWGDVGDRKEIVLDGYSISVTASLHGALEAVHRKNEAIFVWADALCINQHDLEERSQQVQLMSTIYSAAASVAIWLGPEEDDSSLAMDFLRGVADRADSPESISRAIYSEARQHDFDATVALFEREYWSRLWVFQEVLNAQTISVYCGRSKLPWPVFTRACSVFRRHKDDLLDNFGPGVGLRSRTAHSKMVSYIDVLIYHGPAEFKVNISSLHDAVLSCRGRLASDGRDKVYGVLGVLSAEARRDISVDYTLSLKDVFTNFMNHVITTTDRLDIICDAIHCPPSLTATLLPTWLADYSQNPPVTPLWRMADFSAAKNTKARFEVLDDRGRRNKLRISAIYLDSIIVHGMPVGTFSNTSAFLMAFLQWRALLLGTLRVQNRAELELAQEDFAATLCLDQMPKRWKQPGEWLTVCYHAFANRVREVLPYLTLDQELESFADEVVDMDEVMSAKLINAVGQKMSGRSFCITESGCLGMGTGFMEDGDMIVVPFGCSTPVIIRPVGNRGEYRFVGDIYVNGYMQGMAVDELDEGRRELTKYVLC</sequence>
<dbReference type="EMBL" id="CP042201">
    <property type="protein sequence ID" value="QDS77467.1"/>
    <property type="molecule type" value="Genomic_DNA"/>
</dbReference>
<reference evidence="3 4" key="1">
    <citation type="submission" date="2019-07" db="EMBL/GenBank/DDBJ databases">
        <title>Finished genome of Venturia effusa.</title>
        <authorList>
            <person name="Young C.A."/>
            <person name="Cox M.P."/>
            <person name="Ganley A.R.D."/>
            <person name="David W.J."/>
        </authorList>
    </citation>
    <scope>NUCLEOTIDE SEQUENCE [LARGE SCALE GENOMIC DNA]</scope>
    <source>
        <strain evidence="4">albino</strain>
    </source>
</reference>
<organism evidence="3 4">
    <name type="scientific">Venturia effusa</name>
    <dbReference type="NCBI Taxonomy" id="50376"/>
    <lineage>
        <taxon>Eukaryota</taxon>
        <taxon>Fungi</taxon>
        <taxon>Dikarya</taxon>
        <taxon>Ascomycota</taxon>
        <taxon>Pezizomycotina</taxon>
        <taxon>Dothideomycetes</taxon>
        <taxon>Pleosporomycetidae</taxon>
        <taxon>Venturiales</taxon>
        <taxon>Venturiaceae</taxon>
        <taxon>Venturia</taxon>
    </lineage>
</organism>
<dbReference type="STRING" id="50376.A0A517LPD1"/>
<dbReference type="InterPro" id="IPR052895">
    <property type="entry name" value="HetReg/Transcr_Mod"/>
</dbReference>
<keyword evidence="4" id="KW-1185">Reference proteome</keyword>
<dbReference type="InterPro" id="IPR010730">
    <property type="entry name" value="HET"/>
</dbReference>
<dbReference type="OrthoDB" id="3548654at2759"/>
<dbReference type="Pfam" id="PF26639">
    <property type="entry name" value="Het-6_barrel"/>
    <property type="match status" value="1"/>
</dbReference>
<feature type="region of interest" description="Disordered" evidence="1">
    <location>
        <begin position="1"/>
        <end position="36"/>
    </location>
</feature>
<dbReference type="PANTHER" id="PTHR24148:SF73">
    <property type="entry name" value="HET DOMAIN PROTEIN (AFU_ORTHOLOGUE AFUA_8G01020)"/>
    <property type="match status" value="1"/>
</dbReference>
<name>A0A517LPD1_9PEZI</name>
<dbReference type="AlphaFoldDB" id="A0A517LPD1"/>
<dbReference type="Pfam" id="PF06985">
    <property type="entry name" value="HET"/>
    <property type="match status" value="1"/>
</dbReference>
<evidence type="ECO:0000313" key="4">
    <source>
        <dbReference type="Proteomes" id="UP000316270"/>
    </source>
</evidence>
<gene>
    <name evidence="3" type="ORF">FKW77_007084</name>
</gene>